<evidence type="ECO:0000313" key="2">
    <source>
        <dbReference type="EMBL" id="KAF9062457.1"/>
    </source>
</evidence>
<comment type="caution">
    <text evidence="2">The sequence shown here is derived from an EMBL/GenBank/DDBJ whole genome shotgun (WGS) entry which is preliminary data.</text>
</comment>
<accession>A0A9P5PGW3</accession>
<dbReference type="OrthoDB" id="3206101at2759"/>
<proteinExistence type="predicted"/>
<evidence type="ECO:0000313" key="3">
    <source>
        <dbReference type="Proteomes" id="UP000772434"/>
    </source>
</evidence>
<protein>
    <submittedName>
        <fullName evidence="2">Uncharacterized protein</fullName>
    </submittedName>
</protein>
<dbReference type="Proteomes" id="UP000772434">
    <property type="component" value="Unassembled WGS sequence"/>
</dbReference>
<feature type="transmembrane region" description="Helical" evidence="1">
    <location>
        <begin position="112"/>
        <end position="132"/>
    </location>
</feature>
<keyword evidence="1" id="KW-0472">Membrane</keyword>
<keyword evidence="3" id="KW-1185">Reference proteome</keyword>
<feature type="transmembrane region" description="Helical" evidence="1">
    <location>
        <begin position="72"/>
        <end position="91"/>
    </location>
</feature>
<feature type="transmembrane region" description="Helical" evidence="1">
    <location>
        <begin position="21"/>
        <end position="43"/>
    </location>
</feature>
<evidence type="ECO:0000256" key="1">
    <source>
        <dbReference type="SAM" id="Phobius"/>
    </source>
</evidence>
<reference evidence="2" key="1">
    <citation type="submission" date="2020-11" db="EMBL/GenBank/DDBJ databases">
        <authorList>
            <consortium name="DOE Joint Genome Institute"/>
            <person name="Ahrendt S."/>
            <person name="Riley R."/>
            <person name="Andreopoulos W."/>
            <person name="Labutti K."/>
            <person name="Pangilinan J."/>
            <person name="Ruiz-Duenas F.J."/>
            <person name="Barrasa J.M."/>
            <person name="Sanchez-Garcia M."/>
            <person name="Camarero S."/>
            <person name="Miyauchi S."/>
            <person name="Serrano A."/>
            <person name="Linde D."/>
            <person name="Babiker R."/>
            <person name="Drula E."/>
            <person name="Ayuso-Fernandez I."/>
            <person name="Pacheco R."/>
            <person name="Padilla G."/>
            <person name="Ferreira P."/>
            <person name="Barriuso J."/>
            <person name="Kellner H."/>
            <person name="Castanera R."/>
            <person name="Alfaro M."/>
            <person name="Ramirez L."/>
            <person name="Pisabarro A.G."/>
            <person name="Kuo A."/>
            <person name="Tritt A."/>
            <person name="Lipzen A."/>
            <person name="He G."/>
            <person name="Yan M."/>
            <person name="Ng V."/>
            <person name="Cullen D."/>
            <person name="Martin F."/>
            <person name="Rosso M.-N."/>
            <person name="Henrissat B."/>
            <person name="Hibbett D."/>
            <person name="Martinez A.T."/>
            <person name="Grigoriev I.V."/>
        </authorList>
    </citation>
    <scope>NUCLEOTIDE SEQUENCE</scope>
    <source>
        <strain evidence="2">AH 40177</strain>
    </source>
</reference>
<sequence>MLLLLDSVLTLRVFALYDRSRTIGVFFLLLLALRIASSVYSMYDHVLRYPEKIEFTSYCIPGVKFEDARNPVWVILSGEFIVQLAIITLTMKRTVWDFRQFSHLLFSVLNKDGLKVFSAIVVAMIAIVVVAMKKGKAYFFMFPLFIALISAAGCRTILNLQRLELEFQLASADGNSSERKKDIELTTIDSMDMTWDARTFPMIEDDTI</sequence>
<dbReference type="AlphaFoldDB" id="A0A9P5PGW3"/>
<dbReference type="EMBL" id="JADNRY010000172">
    <property type="protein sequence ID" value="KAF9062457.1"/>
    <property type="molecule type" value="Genomic_DNA"/>
</dbReference>
<organism evidence="2 3">
    <name type="scientific">Rhodocollybia butyracea</name>
    <dbReference type="NCBI Taxonomy" id="206335"/>
    <lineage>
        <taxon>Eukaryota</taxon>
        <taxon>Fungi</taxon>
        <taxon>Dikarya</taxon>
        <taxon>Basidiomycota</taxon>
        <taxon>Agaricomycotina</taxon>
        <taxon>Agaricomycetes</taxon>
        <taxon>Agaricomycetidae</taxon>
        <taxon>Agaricales</taxon>
        <taxon>Marasmiineae</taxon>
        <taxon>Omphalotaceae</taxon>
        <taxon>Rhodocollybia</taxon>
    </lineage>
</organism>
<feature type="transmembrane region" description="Helical" evidence="1">
    <location>
        <begin position="138"/>
        <end position="158"/>
    </location>
</feature>
<keyword evidence="1" id="KW-1133">Transmembrane helix</keyword>
<keyword evidence="1" id="KW-0812">Transmembrane</keyword>
<name>A0A9P5PGW3_9AGAR</name>
<gene>
    <name evidence="2" type="ORF">BDP27DRAFT_1336645</name>
</gene>